<dbReference type="InterPro" id="IPR001254">
    <property type="entry name" value="Trypsin_dom"/>
</dbReference>
<feature type="disulfide bond" evidence="3">
    <location>
        <begin position="332"/>
        <end position="350"/>
    </location>
</feature>
<comment type="caution">
    <text evidence="6">The sequence shown here is derived from an EMBL/GenBank/DDBJ whole genome shotgun (WGS) entry which is preliminary data.</text>
</comment>
<dbReference type="PROSITE" id="PS50068">
    <property type="entry name" value="LDLRA_2"/>
    <property type="match status" value="1"/>
</dbReference>
<feature type="chain" id="PRO_5005573150" evidence="4">
    <location>
        <begin position="19"/>
        <end position="531"/>
    </location>
</feature>
<dbReference type="SUPFAM" id="SSF57424">
    <property type="entry name" value="LDL receptor-like module"/>
    <property type="match status" value="1"/>
</dbReference>
<dbReference type="SMART" id="SM00192">
    <property type="entry name" value="LDLa"/>
    <property type="match status" value="1"/>
</dbReference>
<dbReference type="InterPro" id="IPR018114">
    <property type="entry name" value="TRYPSIN_HIS"/>
</dbReference>
<evidence type="ECO:0000256" key="2">
    <source>
        <dbReference type="ARBA" id="ARBA00024195"/>
    </source>
</evidence>
<feature type="domain" description="Peptidase S1" evidence="5">
    <location>
        <begin position="101"/>
        <end position="325"/>
    </location>
</feature>
<name>A0A0L7LAL3_OPEBR</name>
<dbReference type="InterPro" id="IPR002172">
    <property type="entry name" value="LDrepeatLR_classA_rpt"/>
</dbReference>
<reference evidence="6 7" key="1">
    <citation type="journal article" date="2015" name="Genome Biol. Evol.">
        <title>The genome of winter moth (Operophtera brumata) provides a genomic perspective on sexual dimorphism and phenology.</title>
        <authorList>
            <person name="Derks M.F."/>
            <person name="Smit S."/>
            <person name="Salis L."/>
            <person name="Schijlen E."/>
            <person name="Bossers A."/>
            <person name="Mateman C."/>
            <person name="Pijl A.S."/>
            <person name="de Ridder D."/>
            <person name="Groenen M.A."/>
            <person name="Visser M.E."/>
            <person name="Megens H.J."/>
        </authorList>
    </citation>
    <scope>NUCLEOTIDE SEQUENCE [LARGE SCALE GENOMIC DNA]</scope>
    <source>
        <strain evidence="6">WM2013NL</strain>
        <tissue evidence="6">Head and thorax</tissue>
    </source>
</reference>
<keyword evidence="4" id="KW-0732">Signal</keyword>
<dbReference type="PANTHER" id="PTHR24256">
    <property type="entry name" value="TRYPTASE-RELATED"/>
    <property type="match status" value="1"/>
</dbReference>
<dbReference type="SUPFAM" id="SSF50494">
    <property type="entry name" value="Trypsin-like serine proteases"/>
    <property type="match status" value="1"/>
</dbReference>
<dbReference type="Gene3D" id="2.40.10.10">
    <property type="entry name" value="Trypsin-like serine proteases"/>
    <property type="match status" value="3"/>
</dbReference>
<evidence type="ECO:0000256" key="1">
    <source>
        <dbReference type="ARBA" id="ARBA00023157"/>
    </source>
</evidence>
<dbReference type="CDD" id="cd00190">
    <property type="entry name" value="Tryp_SPc"/>
    <property type="match status" value="1"/>
</dbReference>
<dbReference type="AlphaFoldDB" id="A0A0L7LAL3"/>
<comment type="caution">
    <text evidence="3">Lacks conserved residue(s) required for the propagation of feature annotation.</text>
</comment>
<evidence type="ECO:0000259" key="5">
    <source>
        <dbReference type="PROSITE" id="PS50240"/>
    </source>
</evidence>
<accession>A0A0L7LAL3</accession>
<dbReference type="SMART" id="SM00020">
    <property type="entry name" value="Tryp_SPc"/>
    <property type="match status" value="1"/>
</dbReference>
<dbReference type="InterPro" id="IPR009003">
    <property type="entry name" value="Peptidase_S1_PA"/>
</dbReference>
<dbReference type="Pfam" id="PF00057">
    <property type="entry name" value="Ldl_recept_a"/>
    <property type="match status" value="1"/>
</dbReference>
<keyword evidence="7" id="KW-1185">Reference proteome</keyword>
<dbReference type="Gene3D" id="4.10.400.10">
    <property type="entry name" value="Low-density Lipoprotein Receptor"/>
    <property type="match status" value="1"/>
</dbReference>
<evidence type="ECO:0000313" key="6">
    <source>
        <dbReference type="EMBL" id="KOB72450.1"/>
    </source>
</evidence>
<evidence type="ECO:0000256" key="3">
    <source>
        <dbReference type="PROSITE-ProRule" id="PRU00124"/>
    </source>
</evidence>
<dbReference type="EMBL" id="JTDY01001956">
    <property type="protein sequence ID" value="KOB72450.1"/>
    <property type="molecule type" value="Genomic_DNA"/>
</dbReference>
<evidence type="ECO:0000313" key="7">
    <source>
        <dbReference type="Proteomes" id="UP000037510"/>
    </source>
</evidence>
<keyword evidence="1 3" id="KW-1015">Disulfide bond</keyword>
<gene>
    <name evidence="6" type="ORF">OBRU01_12202</name>
</gene>
<dbReference type="STRING" id="104452.A0A0L7LAL3"/>
<dbReference type="InterPro" id="IPR036055">
    <property type="entry name" value="LDL_receptor-like_sf"/>
</dbReference>
<dbReference type="PROSITE" id="PS50240">
    <property type="entry name" value="TRYPSIN_DOM"/>
    <property type="match status" value="1"/>
</dbReference>
<organism evidence="6 7">
    <name type="scientific">Operophtera brumata</name>
    <name type="common">Winter moth</name>
    <name type="synonym">Phalaena brumata</name>
    <dbReference type="NCBI Taxonomy" id="104452"/>
    <lineage>
        <taxon>Eukaryota</taxon>
        <taxon>Metazoa</taxon>
        <taxon>Ecdysozoa</taxon>
        <taxon>Arthropoda</taxon>
        <taxon>Hexapoda</taxon>
        <taxon>Insecta</taxon>
        <taxon>Pterygota</taxon>
        <taxon>Neoptera</taxon>
        <taxon>Endopterygota</taxon>
        <taxon>Lepidoptera</taxon>
        <taxon>Glossata</taxon>
        <taxon>Ditrysia</taxon>
        <taxon>Geometroidea</taxon>
        <taxon>Geometridae</taxon>
        <taxon>Larentiinae</taxon>
        <taxon>Operophtera</taxon>
    </lineage>
</organism>
<protein>
    <submittedName>
        <fullName evidence="6">Hemolymph protein 14</fullName>
    </submittedName>
</protein>
<feature type="signal peptide" evidence="4">
    <location>
        <begin position="1"/>
        <end position="18"/>
    </location>
</feature>
<dbReference type="GO" id="GO:0004252">
    <property type="term" value="F:serine-type endopeptidase activity"/>
    <property type="evidence" value="ECO:0007669"/>
    <property type="project" value="InterPro"/>
</dbReference>
<proteinExistence type="inferred from homology"/>
<dbReference type="CDD" id="cd00112">
    <property type="entry name" value="LDLa"/>
    <property type="match status" value="1"/>
</dbReference>
<comment type="similarity">
    <text evidence="2">Belongs to the peptidase S1 family. CLIP subfamily.</text>
</comment>
<evidence type="ECO:0000256" key="4">
    <source>
        <dbReference type="SAM" id="SignalP"/>
    </source>
</evidence>
<dbReference type="PRINTS" id="PR00722">
    <property type="entry name" value="CHYMOTRYPSIN"/>
</dbReference>
<dbReference type="GO" id="GO:0006508">
    <property type="term" value="P:proteolysis"/>
    <property type="evidence" value="ECO:0007669"/>
    <property type="project" value="InterPro"/>
</dbReference>
<sequence>MLFILIVCAASVADLVHATVEYRCLLSGSAEGSRLCGAAEPAYTVVTPRCRPLHYSPTSLGYMECLDGNWNYVAKCVPGLDSSITCRLDCGRVTPLGTKLVVGGKPVKRGELPWHAGIYQKISNPPMQICGGSLISKDVVLSAAHCFWSEKEKQLPASQFAVAVGKLANFQDDVAVVIVAQEFHFQNHIRPVCLNFDYHFEAQQLYAGNKGKVAGWGLTAANGNASSVLKVVDMPFVEVGTCIASAPPDFYEYITSDKICAGTLESDVAVCKGDSGGGLAFSESIRGIARYYLRGIVSTAPNNENACNTDTYTSFTSIMKHEYFIKQGEFRCRDGSYITAANYCDGTKDCADGSDETTSACSGKTCSSYLFQCDYGACVDTGATCNGVCHHISNAPLSHNNRQMQATPSVTFLGAKPGEGYERVTITNVECEFGYGVLGSTAERFYCFNGVWTDILPKCVRMCELERHPSVEYRCLDSDDDEGSRACGLLEHNGTVVSPRCQQPNYYTMTPLALMRCVDGEWDYIAKCTPG</sequence>
<dbReference type="Proteomes" id="UP000037510">
    <property type="component" value="Unassembled WGS sequence"/>
</dbReference>
<dbReference type="PROSITE" id="PS00134">
    <property type="entry name" value="TRYPSIN_HIS"/>
    <property type="match status" value="1"/>
</dbReference>
<dbReference type="InterPro" id="IPR001314">
    <property type="entry name" value="Peptidase_S1A"/>
</dbReference>
<dbReference type="Pfam" id="PF00089">
    <property type="entry name" value="Trypsin"/>
    <property type="match status" value="1"/>
</dbReference>
<dbReference type="InterPro" id="IPR043504">
    <property type="entry name" value="Peptidase_S1_PA_chymotrypsin"/>
</dbReference>
<dbReference type="InterPro" id="IPR051487">
    <property type="entry name" value="Ser/Thr_Proteases_Immune/Dev"/>
</dbReference>